<dbReference type="EMBL" id="JAOPJF010000049">
    <property type="protein sequence ID" value="KAK1142590.1"/>
    <property type="molecule type" value="Genomic_DNA"/>
</dbReference>
<evidence type="ECO:0000313" key="2">
    <source>
        <dbReference type="Proteomes" id="UP001177260"/>
    </source>
</evidence>
<evidence type="ECO:0000313" key="1">
    <source>
        <dbReference type="EMBL" id="KAK1142590.1"/>
    </source>
</evidence>
<protein>
    <submittedName>
        <fullName evidence="1">Uncharacterized protein</fullName>
    </submittedName>
</protein>
<name>A0ACC3AXB7_9EURO</name>
<gene>
    <name evidence="1" type="ORF">N8T08_007566</name>
</gene>
<proteinExistence type="predicted"/>
<sequence length="514" mass="55704">MASSIRPQFFCTRPNGTLTPLIALDELPPHVSIRGAPRTLSPNETQGMTSLGTVSPRAQSYIVEGVPQVPTRAASANANGHRSRDFDMQAALARLASDETIPPTQRLAVNNMLQQGTPPSWSASSNWLVPGGSGGSGGGGSRQSNPLTKKEFCSYWIRHGECDYQQQGCLYKHEMPRDLPTLEKLGLRDIPRWFREKYNIPSLVPSGHGHPRAQGGHGHHWKEDLPDRAGTKTIQYLPSVDPNGTVDNSDAEKGPKQKSPGYAASQQNPTVIPGASRSTFSACNSPKVPDHHRQADKYGAQFGPGAKRHDLFPFDPLPEYPSLNAMGPGIGALNHPTAPDDAEALDRAQHEEFFHKMALMPNAEYLRNPFDMSPGQSRSRKAQKSRRLYQPRSQATGIEARFDTPDYETYKSINSPVAAGPSVGPSISKDGVSSQFATPLTSPTVEASTRDVSPSAHSGSSPASEVSPEVIQPQASDQDRNSMPSPIGSKRAQQKKPLGSSNDFFKLNSRGHEK</sequence>
<reference evidence="1 2" key="1">
    <citation type="journal article" date="2023" name="ACS Omega">
        <title>Identification of the Neoaspergillic Acid Biosynthesis Gene Cluster by Establishing an In Vitro CRISPR-Ribonucleoprotein Genetic System in Aspergillus melleus.</title>
        <authorList>
            <person name="Yuan B."/>
            <person name="Grau M.F."/>
            <person name="Murata R.M."/>
            <person name="Torok T."/>
            <person name="Venkateswaran K."/>
            <person name="Stajich J.E."/>
            <person name="Wang C.C.C."/>
        </authorList>
    </citation>
    <scope>NUCLEOTIDE SEQUENCE [LARGE SCALE GENOMIC DNA]</scope>
    <source>
        <strain evidence="1 2">IMV 1140</strain>
    </source>
</reference>
<accession>A0ACC3AXB7</accession>
<organism evidence="1 2">
    <name type="scientific">Aspergillus melleus</name>
    <dbReference type="NCBI Taxonomy" id="138277"/>
    <lineage>
        <taxon>Eukaryota</taxon>
        <taxon>Fungi</taxon>
        <taxon>Dikarya</taxon>
        <taxon>Ascomycota</taxon>
        <taxon>Pezizomycotina</taxon>
        <taxon>Eurotiomycetes</taxon>
        <taxon>Eurotiomycetidae</taxon>
        <taxon>Eurotiales</taxon>
        <taxon>Aspergillaceae</taxon>
        <taxon>Aspergillus</taxon>
        <taxon>Aspergillus subgen. Circumdati</taxon>
    </lineage>
</organism>
<keyword evidence="2" id="KW-1185">Reference proteome</keyword>
<comment type="caution">
    <text evidence="1">The sequence shown here is derived from an EMBL/GenBank/DDBJ whole genome shotgun (WGS) entry which is preliminary data.</text>
</comment>
<dbReference type="Proteomes" id="UP001177260">
    <property type="component" value="Unassembled WGS sequence"/>
</dbReference>